<dbReference type="GO" id="GO:0005794">
    <property type="term" value="C:Golgi apparatus"/>
    <property type="evidence" value="ECO:0007669"/>
    <property type="project" value="UniProtKB-ARBA"/>
</dbReference>
<sequence length="1220" mass="133867">LKDGPSTSSRARGAKRGAALAKALEDGQRDPGVPTYYFLRSGSPLHGKLTGKSVTRRPSAGSLVGDVPSTSSTPSRSEGRSLRGAGGAVLSSSYSLTRLAEDLAPVPKVPSYMYFSSDPAQAPAQPGIVEARRKLEAFRAAAVEAISLEAIMAIEKRKEFDIGRWAVAQPVTAGDPPQGLMQAKRRLQNKTAGPPPSITQVGARAAPPEELPGIEDARRRLHAFQAAAAAAEVLVFELAWFSLEILQGSSFPRVEQDNESAEAMASSTLAMSLLFGVLTLVWLVLQLASLFRCRTSRALAFLRPAAAAGLVLTLCYLCEHWPRYPHAPRVYSRDLYLFLCLATLAAALLTVRKVDSSSEDILCREQSEEWKGWMQVMFLLYHHCHATEIYNPIRVMVSSYVWLTGFGNFLFFARKADFGAVRLAQMMWRLNAAVVFLCWTMDTPYILYYVCALHSFYFLLTYATMAACHSWNSSPKLLFCKIMFSAVLAWVIWDLPWSGFQLIFGNCLSSRPQLGAQQGSLYEWYFRSGLDHFSSLIGMVFAAALAVTGYPLRTRKASGIPVLFWVVPLSAGAVWSWIILPMQKLDYNSWHPYTSFVPILLYTYLRNSTHMLRTHYLWFFQAVGRTSLESYLLQHHIWLTSNGKSQLTLIPGYPLLNLLLATGLFLAASQVLFHATLCTRELLLPESPRSCAQRGGALLAAVLLSFWHAGWLQARSAGPSAVLSSIAVVAAAVVSALLLSEEDRCDKWSAEGGKAIRSPTAATREVESLHSSKKRDLHLQVAGYSQDEEQQPDFAPEGHELEFLHGCRRYAVDSSMAPQYRRLPVMVVMTVTFVFVTVSESSSYNREPELSGQTVGPHDKPELPAAVLGSCRGSEGGGETRVPLPRGGKLGFTNIRACCEAAALGEWRQKDASCRLQPAIRSDNEKPRPGCSLFVSPRPSWHWLPTPAQCRFGARELKSRLCGGAGEEKLPQLVLAGDSVMRQVFVALSQLLEAEEPPTVLAGGPNATLKHSDQVFFIRPCDGKHEGGQQSRGNVTFLWRPYVDDLVGVAADASMRRQPLVLGGGLWDALHKRDVPAYRAGIVRLRQALVKREAPVLWLRTTAVNDPALSSPEKRAFMTDEKVSPYREAALEILRPVVTQLIDAYEATAPVRPWAADGVHYPQDVQVVLGELVVRTLSAALPPPPRDPTAVGRPAVGLGHAWRGLAVLVLLATLLLASAA</sequence>
<dbReference type="InterPro" id="IPR036514">
    <property type="entry name" value="SGNH_hydro_sf"/>
</dbReference>
<evidence type="ECO:0000256" key="9">
    <source>
        <dbReference type="SAM" id="Phobius"/>
    </source>
</evidence>
<dbReference type="InterPro" id="IPR012419">
    <property type="entry name" value="Cas1_AcylTrans_dom"/>
</dbReference>
<evidence type="ECO:0000313" key="12">
    <source>
        <dbReference type="Proteomes" id="UP000626109"/>
    </source>
</evidence>
<protein>
    <recommendedName>
        <fullName evidence="10">Cas1p 10 TM acyl transferase domain-containing protein</fullName>
    </recommendedName>
</protein>
<gene>
    <name evidence="11" type="ORF">PGLA2088_LOCUS9992</name>
</gene>
<keyword evidence="5 9" id="KW-1133">Transmembrane helix</keyword>
<feature type="transmembrane region" description="Helical" evidence="9">
    <location>
        <begin position="334"/>
        <end position="351"/>
    </location>
</feature>
<evidence type="ECO:0000256" key="7">
    <source>
        <dbReference type="ARBA" id="ARBA00023180"/>
    </source>
</evidence>
<dbReference type="GO" id="GO:0016020">
    <property type="term" value="C:membrane"/>
    <property type="evidence" value="ECO:0007669"/>
    <property type="project" value="UniProtKB-SubCell"/>
</dbReference>
<evidence type="ECO:0000313" key="11">
    <source>
        <dbReference type="EMBL" id="CAE8652843.1"/>
    </source>
</evidence>
<keyword evidence="4 9" id="KW-0812">Transmembrane</keyword>
<dbReference type="GO" id="GO:0016407">
    <property type="term" value="F:acetyltransferase activity"/>
    <property type="evidence" value="ECO:0007669"/>
    <property type="project" value="TreeGrafter"/>
</dbReference>
<evidence type="ECO:0000256" key="8">
    <source>
        <dbReference type="SAM" id="MobiDB-lite"/>
    </source>
</evidence>
<organism evidence="11 12">
    <name type="scientific">Polarella glacialis</name>
    <name type="common">Dinoflagellate</name>
    <dbReference type="NCBI Taxonomy" id="89957"/>
    <lineage>
        <taxon>Eukaryota</taxon>
        <taxon>Sar</taxon>
        <taxon>Alveolata</taxon>
        <taxon>Dinophyceae</taxon>
        <taxon>Suessiales</taxon>
        <taxon>Suessiaceae</taxon>
        <taxon>Polarella</taxon>
    </lineage>
</organism>
<dbReference type="AlphaFoldDB" id="A0A813IN07"/>
<feature type="transmembrane region" description="Helical" evidence="9">
    <location>
        <begin position="559"/>
        <end position="578"/>
    </location>
</feature>
<comment type="similarity">
    <text evidence="2">Belongs to the PC-esterase family. CASD1 subfamily.</text>
</comment>
<accession>A0A813IN07</accession>
<name>A0A813IN07_POLGL</name>
<reference evidence="11" key="1">
    <citation type="submission" date="2021-02" db="EMBL/GenBank/DDBJ databases">
        <authorList>
            <person name="Dougan E. K."/>
            <person name="Rhodes N."/>
            <person name="Thang M."/>
            <person name="Chan C."/>
        </authorList>
    </citation>
    <scope>NUCLEOTIDE SEQUENCE</scope>
</reference>
<feature type="transmembrane region" description="Helical" evidence="9">
    <location>
        <begin position="720"/>
        <end position="739"/>
    </location>
</feature>
<keyword evidence="7" id="KW-0325">Glycoprotein</keyword>
<evidence type="ECO:0000256" key="1">
    <source>
        <dbReference type="ARBA" id="ARBA00004141"/>
    </source>
</evidence>
<evidence type="ECO:0000256" key="4">
    <source>
        <dbReference type="ARBA" id="ARBA00022692"/>
    </source>
</evidence>
<keyword evidence="3" id="KW-0808">Transferase</keyword>
<feature type="non-terminal residue" evidence="11">
    <location>
        <position position="1"/>
    </location>
</feature>
<dbReference type="GO" id="GO:0005975">
    <property type="term" value="P:carbohydrate metabolic process"/>
    <property type="evidence" value="ECO:0007669"/>
    <property type="project" value="TreeGrafter"/>
</dbReference>
<dbReference type="EMBL" id="CAJNNW010011165">
    <property type="protein sequence ID" value="CAE8652843.1"/>
    <property type="molecule type" value="Genomic_DNA"/>
</dbReference>
<evidence type="ECO:0000256" key="2">
    <source>
        <dbReference type="ARBA" id="ARBA00010666"/>
    </source>
</evidence>
<comment type="caution">
    <text evidence="11">The sequence shown here is derived from an EMBL/GenBank/DDBJ whole genome shotgun (WGS) entry which is preliminary data.</text>
</comment>
<comment type="subcellular location">
    <subcellularLocation>
        <location evidence="1">Membrane</location>
        <topology evidence="1">Multi-pass membrane protein</topology>
    </subcellularLocation>
</comment>
<dbReference type="Proteomes" id="UP000626109">
    <property type="component" value="Unassembled WGS sequence"/>
</dbReference>
<evidence type="ECO:0000256" key="5">
    <source>
        <dbReference type="ARBA" id="ARBA00022989"/>
    </source>
</evidence>
<feature type="transmembrane region" description="Helical" evidence="9">
    <location>
        <begin position="696"/>
        <end position="714"/>
    </location>
</feature>
<feature type="compositionally biased region" description="Polar residues" evidence="8">
    <location>
        <begin position="1"/>
        <end position="10"/>
    </location>
</feature>
<feature type="domain" description="Cas1p 10 TM acyl transferase" evidence="10">
    <location>
        <begin position="296"/>
        <end position="689"/>
    </location>
</feature>
<dbReference type="SUPFAM" id="SSF52266">
    <property type="entry name" value="SGNH hydrolase"/>
    <property type="match status" value="1"/>
</dbReference>
<feature type="transmembrane region" description="Helical" evidence="9">
    <location>
        <begin position="533"/>
        <end position="552"/>
    </location>
</feature>
<keyword evidence="6 9" id="KW-0472">Membrane</keyword>
<feature type="transmembrane region" description="Helical" evidence="9">
    <location>
        <begin position="445"/>
        <end position="465"/>
    </location>
</feature>
<feature type="transmembrane region" description="Helical" evidence="9">
    <location>
        <begin position="396"/>
        <end position="413"/>
    </location>
</feature>
<feature type="region of interest" description="Disordered" evidence="8">
    <location>
        <begin position="1"/>
        <end position="86"/>
    </location>
</feature>
<dbReference type="PANTHER" id="PTHR13533:SF1">
    <property type="entry name" value="N-ACETYLNEURAMINATE 9-O-ACETYLTRANSFERASE"/>
    <property type="match status" value="1"/>
</dbReference>
<feature type="transmembrane region" description="Helical" evidence="9">
    <location>
        <begin position="477"/>
        <end position="493"/>
    </location>
</feature>
<evidence type="ECO:0000256" key="3">
    <source>
        <dbReference type="ARBA" id="ARBA00022679"/>
    </source>
</evidence>
<feature type="transmembrane region" description="Helical" evidence="9">
    <location>
        <begin position="263"/>
        <end position="288"/>
    </location>
</feature>
<dbReference type="Gene3D" id="3.40.50.1110">
    <property type="entry name" value="SGNH hydrolase"/>
    <property type="match status" value="1"/>
</dbReference>
<proteinExistence type="inferred from homology"/>
<dbReference type="PANTHER" id="PTHR13533">
    <property type="entry name" value="N-ACETYLNEURAMINATE 9-O-ACETYLTRANSFERASE"/>
    <property type="match status" value="1"/>
</dbReference>
<evidence type="ECO:0000256" key="6">
    <source>
        <dbReference type="ARBA" id="ARBA00023136"/>
    </source>
</evidence>
<dbReference type="Pfam" id="PF07779">
    <property type="entry name" value="Cas1_AcylT"/>
    <property type="match status" value="1"/>
</dbReference>
<evidence type="ECO:0000259" key="10">
    <source>
        <dbReference type="Pfam" id="PF07779"/>
    </source>
</evidence>
<feature type="transmembrane region" description="Helical" evidence="9">
    <location>
        <begin position="653"/>
        <end position="675"/>
    </location>
</feature>